<sequence>MKKIFRYNLFGIVTVFAVTMFFSCQGQYEDVKSINAPQKVPSGIAENFKLTYTDSGKVKAILTSPLNKDFSNQKFQFQEFPKGLYVEFFDDQNNKSTVTADYGIMYSQTSLVDLQGNVVLETHDGKKLEAPQLYWDQTNEWVFTEKEYTFTSEELNMSGTGIDFNKDFSVVNSHENTGSAVVKE</sequence>
<evidence type="ECO:0000313" key="2">
    <source>
        <dbReference type="Proteomes" id="UP000183209"/>
    </source>
</evidence>
<dbReference type="EMBL" id="FPAG01000001">
    <property type="protein sequence ID" value="SFS34500.1"/>
    <property type="molecule type" value="Genomic_DNA"/>
</dbReference>
<dbReference type="RefSeq" id="WP_038268890.1">
    <property type="nucleotide sequence ID" value="NZ_FPAG01000001.1"/>
</dbReference>
<reference evidence="1 2" key="1">
    <citation type="submission" date="2016-10" db="EMBL/GenBank/DDBJ databases">
        <authorList>
            <person name="de Groot N.N."/>
        </authorList>
    </citation>
    <scope>NUCLEOTIDE SEQUENCE [LARGE SCALE GENOMIC DNA]</scope>
    <source>
        <strain evidence="1 2">CGMCC 1.6114</strain>
    </source>
</reference>
<dbReference type="NCBIfam" id="TIGR04409">
    <property type="entry name" value="LptC_YrbK"/>
    <property type="match status" value="1"/>
</dbReference>
<dbReference type="Proteomes" id="UP000183209">
    <property type="component" value="Unassembled WGS sequence"/>
</dbReference>
<dbReference type="InterPro" id="IPR026265">
    <property type="entry name" value="LptC"/>
</dbReference>
<evidence type="ECO:0000313" key="1">
    <source>
        <dbReference type="EMBL" id="SFS34500.1"/>
    </source>
</evidence>
<gene>
    <name evidence="1" type="ORF">SAMN04487906_0088</name>
</gene>
<dbReference type="OrthoDB" id="1427074at2"/>
<accession>A0A1I6P344</accession>
<dbReference type="GO" id="GO:0005886">
    <property type="term" value="C:plasma membrane"/>
    <property type="evidence" value="ECO:0007669"/>
    <property type="project" value="InterPro"/>
</dbReference>
<organism evidence="1 2">
    <name type="scientific">Zhouia amylolytica</name>
    <dbReference type="NCBI Taxonomy" id="376730"/>
    <lineage>
        <taxon>Bacteria</taxon>
        <taxon>Pseudomonadati</taxon>
        <taxon>Bacteroidota</taxon>
        <taxon>Flavobacteriia</taxon>
        <taxon>Flavobacteriales</taxon>
        <taxon>Flavobacteriaceae</taxon>
        <taxon>Zhouia</taxon>
    </lineage>
</organism>
<dbReference type="Pfam" id="PF06835">
    <property type="entry name" value="LptC"/>
    <property type="match status" value="1"/>
</dbReference>
<dbReference type="AlphaFoldDB" id="A0A1I6P344"/>
<dbReference type="Gene3D" id="2.60.450.10">
    <property type="entry name" value="Lipopolysaccharide (LPS) transport protein A like domain"/>
    <property type="match status" value="1"/>
</dbReference>
<dbReference type="GO" id="GO:0015221">
    <property type="term" value="F:lipopolysaccharide transmembrane transporter activity"/>
    <property type="evidence" value="ECO:0007669"/>
    <property type="project" value="InterPro"/>
</dbReference>
<proteinExistence type="predicted"/>
<dbReference type="InterPro" id="IPR010664">
    <property type="entry name" value="LipoPS_assembly_LptC-rel"/>
</dbReference>
<dbReference type="PROSITE" id="PS51257">
    <property type="entry name" value="PROKAR_LIPOPROTEIN"/>
    <property type="match status" value="1"/>
</dbReference>
<protein>
    <submittedName>
        <fullName evidence="1">LPS export ABC transporter protein LptC</fullName>
    </submittedName>
</protein>
<name>A0A1I6P344_9FLAO</name>